<dbReference type="EMBL" id="FOLM01000010">
    <property type="protein sequence ID" value="SFD13095.1"/>
    <property type="molecule type" value="Genomic_DNA"/>
</dbReference>
<evidence type="ECO:0000313" key="1">
    <source>
        <dbReference type="EMBL" id="SFD13095.1"/>
    </source>
</evidence>
<reference evidence="1 2" key="1">
    <citation type="submission" date="2016-10" db="EMBL/GenBank/DDBJ databases">
        <authorList>
            <person name="de Groot N.N."/>
        </authorList>
    </citation>
    <scope>NUCLEOTIDE SEQUENCE [LARGE SCALE GENOMIC DNA]</scope>
    <source>
        <strain evidence="1 2">CGMCC 4.5739</strain>
    </source>
</reference>
<protein>
    <submittedName>
        <fullName evidence="1">Uncharacterized protein</fullName>
    </submittedName>
</protein>
<organism evidence="1 2">
    <name type="scientific">Streptomyces aidingensis</name>
    <dbReference type="NCBI Taxonomy" id="910347"/>
    <lineage>
        <taxon>Bacteria</taxon>
        <taxon>Bacillati</taxon>
        <taxon>Actinomycetota</taxon>
        <taxon>Actinomycetes</taxon>
        <taxon>Kitasatosporales</taxon>
        <taxon>Streptomycetaceae</taxon>
        <taxon>Streptomyces</taxon>
    </lineage>
</organism>
<proteinExistence type="predicted"/>
<name>A0A1I1PTL6_9ACTN</name>
<dbReference type="AlphaFoldDB" id="A0A1I1PTL6"/>
<gene>
    <name evidence="1" type="ORF">SAMN05421773_11038</name>
</gene>
<evidence type="ECO:0000313" key="2">
    <source>
        <dbReference type="Proteomes" id="UP000199207"/>
    </source>
</evidence>
<dbReference type="Proteomes" id="UP000199207">
    <property type="component" value="Unassembled WGS sequence"/>
</dbReference>
<dbReference type="OrthoDB" id="4223823at2"/>
<keyword evidence="2" id="KW-1185">Reference proteome</keyword>
<dbReference type="STRING" id="910347.SAMN05421773_11038"/>
<accession>A0A1I1PTL6</accession>
<sequence length="157" mass="16694">MTDTPPPAYTRADLIAEAARQHKASTEDPDWTDIGEAMEGQPITPADYPPGVIPATWDDLDPDAREDAQAAINKLICGAADTSEWAVNLGAAGLEPYRSIGYRVTTGGWAAAVHLAVDPGYPEEKRAELLAELTTAFSDVVHRVLGLAPVAVTEVSR</sequence>
<dbReference type="RefSeq" id="WP_093839885.1">
    <property type="nucleotide sequence ID" value="NZ_FOLM01000010.1"/>
</dbReference>